<feature type="transmembrane region" description="Helical" evidence="9">
    <location>
        <begin position="6"/>
        <end position="27"/>
    </location>
</feature>
<dbReference type="STRING" id="1121097.GCA_000428125_00849"/>
<keyword evidence="4 8" id="KW-1133">Transmembrane helix</keyword>
<keyword evidence="6 8" id="KW-0472">Membrane</keyword>
<dbReference type="GO" id="GO:0050660">
    <property type="term" value="F:flavin adenine dinucleotide binding"/>
    <property type="evidence" value="ECO:0007669"/>
    <property type="project" value="InterPro"/>
</dbReference>
<accession>A0A069D479</accession>
<evidence type="ECO:0000256" key="6">
    <source>
        <dbReference type="ARBA" id="ARBA00023136"/>
    </source>
</evidence>
<evidence type="ECO:0000256" key="8">
    <source>
        <dbReference type="PROSITE-ProRule" id="PRU01193"/>
    </source>
</evidence>
<dbReference type="InterPro" id="IPR046342">
    <property type="entry name" value="CBS_dom_sf"/>
</dbReference>
<dbReference type="InterPro" id="IPR016169">
    <property type="entry name" value="FAD-bd_PCMH_sub2"/>
</dbReference>
<dbReference type="Pfam" id="PF03471">
    <property type="entry name" value="CorC_HlyC"/>
    <property type="match status" value="1"/>
</dbReference>
<dbReference type="CDD" id="cd04590">
    <property type="entry name" value="CBS_pair_CorC_HlyC_assoc"/>
    <property type="match status" value="1"/>
</dbReference>
<evidence type="ECO:0000256" key="7">
    <source>
        <dbReference type="PROSITE-ProRule" id="PRU00703"/>
    </source>
</evidence>
<name>A0A069D479_9BACE</name>
<dbReference type="InterPro" id="IPR000644">
    <property type="entry name" value="CBS_dom"/>
</dbReference>
<dbReference type="OrthoDB" id="9798188at2"/>
<dbReference type="PROSITE" id="PS51371">
    <property type="entry name" value="CBS"/>
    <property type="match status" value="1"/>
</dbReference>
<keyword evidence="3" id="KW-0677">Repeat</keyword>
<organism evidence="12 13">
    <name type="scientific">Bacteroides graminisolvens DSM 19988 = JCM 15093</name>
    <dbReference type="NCBI Taxonomy" id="1121097"/>
    <lineage>
        <taxon>Bacteria</taxon>
        <taxon>Pseudomonadati</taxon>
        <taxon>Bacteroidota</taxon>
        <taxon>Bacteroidia</taxon>
        <taxon>Bacteroidales</taxon>
        <taxon>Bacteroidaceae</taxon>
        <taxon>Bacteroides</taxon>
    </lineage>
</organism>
<dbReference type="PANTHER" id="PTHR22777:SF17">
    <property type="entry name" value="UPF0053 PROTEIN SLL0260"/>
    <property type="match status" value="1"/>
</dbReference>
<protein>
    <submittedName>
        <fullName evidence="12">Hemolysin</fullName>
    </submittedName>
</protein>
<dbReference type="RefSeq" id="WP_024996899.1">
    <property type="nucleotide sequence ID" value="NZ_ATZI01000001.1"/>
</dbReference>
<evidence type="ECO:0000256" key="4">
    <source>
        <dbReference type="ARBA" id="ARBA00022989"/>
    </source>
</evidence>
<keyword evidence="2 8" id="KW-0812">Transmembrane</keyword>
<dbReference type="InterPro" id="IPR002550">
    <property type="entry name" value="CNNM"/>
</dbReference>
<evidence type="ECO:0000256" key="2">
    <source>
        <dbReference type="ARBA" id="ARBA00022692"/>
    </source>
</evidence>
<evidence type="ECO:0000256" key="1">
    <source>
        <dbReference type="ARBA" id="ARBA00004141"/>
    </source>
</evidence>
<comment type="subcellular location">
    <subcellularLocation>
        <location evidence="1">Membrane</location>
        <topology evidence="1">Multi-pass membrane protein</topology>
    </subcellularLocation>
</comment>
<dbReference type="PROSITE" id="PS51846">
    <property type="entry name" value="CNNM"/>
    <property type="match status" value="1"/>
</dbReference>
<reference evidence="12 13" key="1">
    <citation type="journal article" date="2015" name="Microbes Environ.">
        <title>Distribution and evolution of nitrogen fixation genes in the phylum bacteroidetes.</title>
        <authorList>
            <person name="Inoue J."/>
            <person name="Oshima K."/>
            <person name="Suda W."/>
            <person name="Sakamoto M."/>
            <person name="Iino T."/>
            <person name="Noda S."/>
            <person name="Hongoh Y."/>
            <person name="Hattori M."/>
            <person name="Ohkuma M."/>
        </authorList>
    </citation>
    <scope>NUCLEOTIDE SEQUENCE [LARGE SCALE GENOMIC DNA]</scope>
    <source>
        <strain evidence="12 13">JCM 15093</strain>
    </source>
</reference>
<dbReference type="Gene3D" id="3.10.580.10">
    <property type="entry name" value="CBS-domain"/>
    <property type="match status" value="1"/>
</dbReference>
<feature type="domain" description="CBS" evidence="10">
    <location>
        <begin position="273"/>
        <end position="330"/>
    </location>
</feature>
<evidence type="ECO:0000259" key="10">
    <source>
        <dbReference type="PROSITE" id="PS51371"/>
    </source>
</evidence>
<dbReference type="Gene3D" id="3.30.465.10">
    <property type="match status" value="1"/>
</dbReference>
<feature type="domain" description="CNNM transmembrane" evidence="11">
    <location>
        <begin position="1"/>
        <end position="196"/>
    </location>
</feature>
<comment type="caution">
    <text evidence="12">The sequence shown here is derived from an EMBL/GenBank/DDBJ whole genome shotgun (WGS) entry which is preliminary data.</text>
</comment>
<keyword evidence="5 7" id="KW-0129">CBS domain</keyword>
<dbReference type="InterPro" id="IPR036318">
    <property type="entry name" value="FAD-bd_PCMH-like_sf"/>
</dbReference>
<evidence type="ECO:0000256" key="3">
    <source>
        <dbReference type="ARBA" id="ARBA00022737"/>
    </source>
</evidence>
<dbReference type="EMBL" id="BAJS01000014">
    <property type="protein sequence ID" value="GAK37145.1"/>
    <property type="molecule type" value="Genomic_DNA"/>
</dbReference>
<dbReference type="eggNOG" id="COG1253">
    <property type="taxonomic scope" value="Bacteria"/>
</dbReference>
<dbReference type="PANTHER" id="PTHR22777">
    <property type="entry name" value="HEMOLYSIN-RELATED"/>
    <property type="match status" value="1"/>
</dbReference>
<sequence>MDFFFYLFLTMAFSAFFSGMEIAFVSVDKLRFEMEKGTGLASRILSFFFRHSDNFISTMLVGNNIALVVYGILMAQLIEKNLLAGRIDNHLLLLFTQTLISTLIILVTGEFLPKTLFKINPNRMLRVFALPLFICYVVLYPISLLSSGLSYLLLRLLGQKITKSASAKAFTKIDLDYFVQSGISNASNEDDLDTEVRIFQNALDFSSIKIRDCVVPRTEIVAVDIHTSLNDLKTLFVESGLSKIIVFDGNIDNIVGYIHSSEMFKQSDDWLKSVKEIPIVPETMAANKLMKLFMLQKKTIAVVVDEFGGTSGVISLEDLVEEIFGDIEDEHDNSSYICKQITENEYVLSGRLEIEKVNDMFSLKLPESDDYVTIAGLILNTYQSFPKLHEVVHLDNYQFRIIKMTATKIELVRLKIID</sequence>
<dbReference type="InterPro" id="IPR005170">
    <property type="entry name" value="Transptr-assoc_dom"/>
</dbReference>
<dbReference type="Proteomes" id="UP000027601">
    <property type="component" value="Unassembled WGS sequence"/>
</dbReference>
<dbReference type="SUPFAM" id="SSF56176">
    <property type="entry name" value="FAD-binding/transporter-associated domain-like"/>
    <property type="match status" value="1"/>
</dbReference>
<feature type="transmembrane region" description="Helical" evidence="9">
    <location>
        <begin position="55"/>
        <end position="78"/>
    </location>
</feature>
<dbReference type="SMART" id="SM01091">
    <property type="entry name" value="CorC_HlyC"/>
    <property type="match status" value="1"/>
</dbReference>
<evidence type="ECO:0000313" key="13">
    <source>
        <dbReference type="Proteomes" id="UP000027601"/>
    </source>
</evidence>
<dbReference type="Pfam" id="PF00571">
    <property type="entry name" value="CBS"/>
    <property type="match status" value="2"/>
</dbReference>
<evidence type="ECO:0000259" key="11">
    <source>
        <dbReference type="PROSITE" id="PS51846"/>
    </source>
</evidence>
<evidence type="ECO:0000256" key="9">
    <source>
        <dbReference type="SAM" id="Phobius"/>
    </source>
</evidence>
<evidence type="ECO:0000256" key="5">
    <source>
        <dbReference type="ARBA" id="ARBA00023122"/>
    </source>
</evidence>
<gene>
    <name evidence="12" type="ORF">JCM15093_2367</name>
</gene>
<keyword evidence="13" id="KW-1185">Reference proteome</keyword>
<feature type="transmembrane region" description="Helical" evidence="9">
    <location>
        <begin position="90"/>
        <end position="112"/>
    </location>
</feature>
<dbReference type="InterPro" id="IPR044751">
    <property type="entry name" value="Ion_transp-like_CBS"/>
</dbReference>
<feature type="transmembrane region" description="Helical" evidence="9">
    <location>
        <begin position="124"/>
        <end position="154"/>
    </location>
</feature>
<dbReference type="Pfam" id="PF01595">
    <property type="entry name" value="CNNM"/>
    <property type="match status" value="1"/>
</dbReference>
<dbReference type="SUPFAM" id="SSF54631">
    <property type="entry name" value="CBS-domain pair"/>
    <property type="match status" value="1"/>
</dbReference>
<dbReference type="GO" id="GO:0005886">
    <property type="term" value="C:plasma membrane"/>
    <property type="evidence" value="ECO:0007669"/>
    <property type="project" value="TreeGrafter"/>
</dbReference>
<proteinExistence type="predicted"/>
<dbReference type="AlphaFoldDB" id="A0A069D479"/>
<evidence type="ECO:0000313" key="12">
    <source>
        <dbReference type="EMBL" id="GAK37145.1"/>
    </source>
</evidence>